<keyword evidence="10" id="KW-1185">Reference proteome</keyword>
<feature type="compositionally biased region" description="Low complexity" evidence="7">
    <location>
        <begin position="1181"/>
        <end position="1195"/>
    </location>
</feature>
<sequence>MKREAPAVPATQRSKAGAVAVGELHYPISLDYAIVTPRPAEGASACDQAPAIAGRSMSTFTTWTAARIFDVDAFLFQVQPRHFFSALLHCEAAAVVTNATGSSLLPPSLIHDTATPDTKRHSQDRPPLHPAGSSNQPPAQPSSTAPARAPTSTRKRKQTARETSPDQPHPEDLEPARSSTARRPKRAKVDAPEPPTQAPSATLRRRKGSRADTAMSSAGPSSGPSEEKSNPATTQQSARRKSGRKKDIQDPSTSTGPSARRTKKQSTKTDEDVTMRDDDDIAEGQDEGADRGRHGMSDDSTGEGGVPPRYDEDDDEDPFGSGFLGRPGGPSGLSNTLRALSGMMSGMSSRLRNILENLRQKDDPSVQLIALQELSEILLVSTEDNLTGHFPPDQYVKELVSLMQPNDFGDENPEIMLLACRCIANLMEALPAATANVVYGGAVPILCQKLLEIHFIDLAEQALSTLEKISVEFPASIVREGGLNACLTYLDFFPTSTQRTAVTTAANCCRNIPEDCFPTVRDVMPILLNVLNSSDQRVVEQGCYCVSRIVESFKYQEGKLEELVSPELLQAILRLLLPGTTNLIGPNIHTLFLRVLSITARASPRLSVELFKMKVVDTLYQILTGVSPPDGTEDIATKIDSVVIMQALIHRPREQVFETLNVICELLPAVQKDGLNYLDEIFDASFHGDDYMPMSTRSRKTPNDKRLELLEGCKDEVRRFAVILLPTLTDAYSSTVNLSVRQKVLTAQLKMLSNLDEGILKEALRAVPYASYLASILSQQDHPSLVTFALQAAELLLKRLESIYRYQFYREGVISEISRLAERPTKSLEEKPKPAKSAVDAEQFGSSSKASSEAGDEDVDREMEDGPDVDDLHSDDDDEDHEDHDDNHDDDDDEDGSDSSSSSGHRYGAQPLPDVDDIITKRAQKFMEIHETNQGKEMREKALAILEDLKTLAQDIKACYSGTVCDRDEDLFIRLAEYFDGDALESITSYELLTSGIVDVLLDLFSDSNVSSKLEARTAFLEAFMGTTNQSKQKTASTASPVTPFSILVSKLQDLLSRAEHFEVITVHQNTFDSNRSSAASMLAKQLRLKLVADEDSGIPRAYRNIMVSIHAIATFKALDDYLRPRIALAERPRPSGRNRDGVSNAIAAYAAAIAGRNAGLGGRDSPATPPLPGPIDSTNRASSSKRTTRSKATAGSSANQEASTPSGKQSGSGPRRSSRKRQDQANPPPPPPPPAPSSLDDVRDPLECADEAQLSDDDDLGDGEGLDAIVDDLEDEMDEDIPDPSAVSVEVASNGRATAHKEDGTRVATPLGGSTPSSARAAQADRSLAERLATEQLASLAYQRNLLGGTPTSSRPMSYAAAIQAVPQDWHIEFCVNDQPISNETTIYRAVHMSQTDGVDSSRNIWSPTHTIKFKKATGPPPAESSSLTPPPESVADSAGIPQSLNKNPTTSSILRLLSILHELNANLDDVLSEKKDAIKVNAEPLSQFVNTKLTAKLNRQLEEPLIVASNCLPSWSEDLARLYPFLFPFETRHLFLQSTSFGYSRSMARWQNAQTTNDSRHDRHRDERPFLGRVQRQKVRISRTKILESAVKVMELYGSSPSVLEVEYFEEVGTGLGPTLEFYSTVSKEFSKKKLKLWRENESNEKDEFAFGKRGLFPAPMSTEQGETEDGKKVLHLFKILGKFVARSMLDSRIIDVSFNPTFFRIGDNAAVPPSLGAVKTVDSDLARALLLLKKFAKEKKAVDEDPNLTPAQKVSAIEAIEIDGAHVEDLGLDFTLPGYPGIELVPDGANTSVTIENVAQYVEEVLDMTLGGGVQKQVDAFRAGFSQVFPYSALRAFTSDELVMLFGRTDEDWSLETLMDSIKADHGYNLDSKSVRNLLQVMSELTQSQRRDFLQFVTGSPKLPIGGFKALTPMFTVVCKPSEPPYTSDDYLPSVMTCVNYLKMPDYSSLEVLKEKLFVAIKEGQGAFHLS</sequence>
<dbReference type="GO" id="GO:0000209">
    <property type="term" value="P:protein polyubiquitination"/>
    <property type="evidence" value="ECO:0007669"/>
    <property type="project" value="TreeGrafter"/>
</dbReference>
<dbReference type="Gene3D" id="3.30.2160.10">
    <property type="entry name" value="Hect, E3 ligase catalytic domain"/>
    <property type="match status" value="1"/>
</dbReference>
<feature type="domain" description="HECT" evidence="8">
    <location>
        <begin position="1619"/>
        <end position="1974"/>
    </location>
</feature>
<evidence type="ECO:0000256" key="6">
    <source>
        <dbReference type="PROSITE-ProRule" id="PRU00104"/>
    </source>
</evidence>
<feature type="compositionally biased region" description="Basic and acidic residues" evidence="7">
    <location>
        <begin position="159"/>
        <end position="175"/>
    </location>
</feature>
<dbReference type="Proteomes" id="UP000572817">
    <property type="component" value="Unassembled WGS sequence"/>
</dbReference>
<dbReference type="Gene3D" id="3.30.2410.10">
    <property type="entry name" value="Hect, E3 ligase catalytic domain"/>
    <property type="match status" value="1"/>
</dbReference>
<dbReference type="PROSITE" id="PS50237">
    <property type="entry name" value="HECT"/>
    <property type="match status" value="1"/>
</dbReference>
<dbReference type="EC" id="2.3.2.26" evidence="3"/>
<dbReference type="PANTHER" id="PTHR45670:SF1">
    <property type="entry name" value="E3 UBIQUITIN-PROTEIN LIGASE HECTD1"/>
    <property type="match status" value="1"/>
</dbReference>
<feature type="active site" description="Glycyl thioester intermediate" evidence="6">
    <location>
        <position position="1941"/>
    </location>
</feature>
<accession>A0A8H4J505</accession>
<dbReference type="InterPro" id="IPR000569">
    <property type="entry name" value="HECT_dom"/>
</dbReference>
<comment type="similarity">
    <text evidence="2">Belongs to the UPL family. K-HECT subfamily.</text>
</comment>
<dbReference type="PANTHER" id="PTHR45670">
    <property type="entry name" value="E3 UBIQUITIN-PROTEIN LIGASE TRIP12"/>
    <property type="match status" value="1"/>
</dbReference>
<dbReference type="Gene3D" id="1.25.10.10">
    <property type="entry name" value="Leucine-rich Repeat Variant"/>
    <property type="match status" value="1"/>
</dbReference>
<feature type="compositionally biased region" description="Basic and acidic residues" evidence="7">
    <location>
        <begin position="267"/>
        <end position="276"/>
    </location>
</feature>
<dbReference type="Pfam" id="PF25579">
    <property type="entry name" value="TPR_TRIP12_N"/>
    <property type="match status" value="1"/>
</dbReference>
<evidence type="ECO:0000256" key="2">
    <source>
        <dbReference type="ARBA" id="ARBA00006331"/>
    </source>
</evidence>
<feature type="compositionally biased region" description="Low complexity" evidence="7">
    <location>
        <begin position="1206"/>
        <end position="1216"/>
    </location>
</feature>
<dbReference type="GO" id="GO:0061630">
    <property type="term" value="F:ubiquitin protein ligase activity"/>
    <property type="evidence" value="ECO:0007669"/>
    <property type="project" value="UniProtKB-EC"/>
</dbReference>
<protein>
    <recommendedName>
        <fullName evidence="3">HECT-type E3 ubiquitin transferase</fullName>
        <ecNumber evidence="3">2.3.2.26</ecNumber>
    </recommendedName>
</protein>
<dbReference type="SUPFAM" id="SSF56204">
    <property type="entry name" value="Hect, E3 ligase catalytic domain"/>
    <property type="match status" value="1"/>
</dbReference>
<feature type="region of interest" description="Disordered" evidence="7">
    <location>
        <begin position="1295"/>
        <end position="1319"/>
    </location>
</feature>
<feature type="region of interest" description="Disordered" evidence="7">
    <location>
        <begin position="1414"/>
        <end position="1448"/>
    </location>
</feature>
<organism evidence="9 10">
    <name type="scientific">Botryosphaeria dothidea</name>
    <dbReference type="NCBI Taxonomy" id="55169"/>
    <lineage>
        <taxon>Eukaryota</taxon>
        <taxon>Fungi</taxon>
        <taxon>Dikarya</taxon>
        <taxon>Ascomycota</taxon>
        <taxon>Pezizomycotina</taxon>
        <taxon>Dothideomycetes</taxon>
        <taxon>Dothideomycetes incertae sedis</taxon>
        <taxon>Botryosphaeriales</taxon>
        <taxon>Botryosphaeriaceae</taxon>
        <taxon>Botryosphaeria</taxon>
    </lineage>
</organism>
<dbReference type="SUPFAM" id="SSF48371">
    <property type="entry name" value="ARM repeat"/>
    <property type="match status" value="1"/>
</dbReference>
<dbReference type="EMBL" id="WWBZ02000002">
    <property type="protein sequence ID" value="KAF4312764.1"/>
    <property type="molecule type" value="Genomic_DNA"/>
</dbReference>
<feature type="region of interest" description="Disordered" evidence="7">
    <location>
        <begin position="825"/>
        <end position="914"/>
    </location>
</feature>
<dbReference type="GO" id="GO:0016607">
    <property type="term" value="C:nuclear speck"/>
    <property type="evidence" value="ECO:0007669"/>
    <property type="project" value="TreeGrafter"/>
</dbReference>
<evidence type="ECO:0000256" key="3">
    <source>
        <dbReference type="ARBA" id="ARBA00012485"/>
    </source>
</evidence>
<dbReference type="CDD" id="cd00078">
    <property type="entry name" value="HECTc"/>
    <property type="match status" value="1"/>
</dbReference>
<keyword evidence="4" id="KW-0808">Transferase</keyword>
<feature type="region of interest" description="Disordered" evidence="7">
    <location>
        <begin position="102"/>
        <end position="336"/>
    </location>
</feature>
<evidence type="ECO:0000259" key="8">
    <source>
        <dbReference type="PROSITE" id="PS50237"/>
    </source>
</evidence>
<dbReference type="Pfam" id="PF00632">
    <property type="entry name" value="HECT"/>
    <property type="match status" value="1"/>
</dbReference>
<keyword evidence="5 6" id="KW-0833">Ubl conjugation pathway</keyword>
<evidence type="ECO:0000313" key="9">
    <source>
        <dbReference type="EMBL" id="KAF4312764.1"/>
    </source>
</evidence>
<dbReference type="OrthoDB" id="423283at2759"/>
<feature type="compositionally biased region" description="Polar residues" evidence="7">
    <location>
        <begin position="1196"/>
        <end position="1205"/>
    </location>
</feature>
<feature type="compositionally biased region" description="Basic and acidic residues" evidence="7">
    <location>
        <begin position="288"/>
        <end position="297"/>
    </location>
</feature>
<dbReference type="InterPro" id="IPR035983">
    <property type="entry name" value="Hect_E3_ubiquitin_ligase"/>
</dbReference>
<dbReference type="InterPro" id="IPR016024">
    <property type="entry name" value="ARM-type_fold"/>
</dbReference>
<feature type="compositionally biased region" description="Low complexity" evidence="7">
    <location>
        <begin position="130"/>
        <end position="152"/>
    </location>
</feature>
<proteinExistence type="inferred from homology"/>
<evidence type="ECO:0000256" key="4">
    <source>
        <dbReference type="ARBA" id="ARBA00022679"/>
    </source>
</evidence>
<name>A0A8H4J505_9PEZI</name>
<evidence type="ECO:0000256" key="1">
    <source>
        <dbReference type="ARBA" id="ARBA00000885"/>
    </source>
</evidence>
<dbReference type="Gene3D" id="3.90.1750.10">
    <property type="entry name" value="Hect, E3 ligase catalytic domains"/>
    <property type="match status" value="1"/>
</dbReference>
<dbReference type="InterPro" id="IPR045322">
    <property type="entry name" value="HECTD1/TRIP12-like"/>
</dbReference>
<reference evidence="9" key="1">
    <citation type="submission" date="2020-04" db="EMBL/GenBank/DDBJ databases">
        <title>Genome Assembly and Annotation of Botryosphaeria dothidea sdau 11-99, a Latent Pathogen of Apple Fruit Ring Rot in China.</title>
        <authorList>
            <person name="Yu C."/>
            <person name="Diao Y."/>
            <person name="Lu Q."/>
            <person name="Zhao J."/>
            <person name="Cui S."/>
            <person name="Peng C."/>
            <person name="He B."/>
            <person name="Liu H."/>
        </authorList>
    </citation>
    <scope>NUCLEOTIDE SEQUENCE [LARGE SCALE GENOMIC DNA]</scope>
    <source>
        <strain evidence="9">Sdau11-99</strain>
    </source>
</reference>
<feature type="region of interest" description="Disordered" evidence="7">
    <location>
        <begin position="1161"/>
        <end position="1244"/>
    </location>
</feature>
<dbReference type="InterPro" id="IPR011989">
    <property type="entry name" value="ARM-like"/>
</dbReference>
<evidence type="ECO:0000313" key="10">
    <source>
        <dbReference type="Proteomes" id="UP000572817"/>
    </source>
</evidence>
<comment type="caution">
    <text evidence="9">The sequence shown here is derived from an EMBL/GenBank/DDBJ whole genome shotgun (WGS) entry which is preliminary data.</text>
</comment>
<feature type="compositionally biased region" description="Pro residues" evidence="7">
    <location>
        <begin position="1227"/>
        <end position="1237"/>
    </location>
</feature>
<evidence type="ECO:0000256" key="7">
    <source>
        <dbReference type="SAM" id="MobiDB-lite"/>
    </source>
</evidence>
<feature type="compositionally biased region" description="Acidic residues" evidence="7">
    <location>
        <begin position="854"/>
        <end position="897"/>
    </location>
</feature>
<gene>
    <name evidence="9" type="ORF">GTA08_BOTSDO11939</name>
</gene>
<comment type="catalytic activity">
    <reaction evidence="1">
        <text>S-ubiquitinyl-[E2 ubiquitin-conjugating enzyme]-L-cysteine + [acceptor protein]-L-lysine = [E2 ubiquitin-conjugating enzyme]-L-cysteine + N(6)-ubiquitinyl-[acceptor protein]-L-lysine.</text>
        <dbReference type="EC" id="2.3.2.26"/>
    </reaction>
</comment>
<feature type="compositionally biased region" description="Basic and acidic residues" evidence="7">
    <location>
        <begin position="117"/>
        <end position="127"/>
    </location>
</feature>
<evidence type="ECO:0000256" key="5">
    <source>
        <dbReference type="ARBA" id="ARBA00022786"/>
    </source>
</evidence>
<dbReference type="InterPro" id="IPR057948">
    <property type="entry name" value="TPR_TRIP12_N"/>
</dbReference>
<feature type="compositionally biased region" description="Pro residues" evidence="7">
    <location>
        <begin position="1420"/>
        <end position="1434"/>
    </location>
</feature>
<feature type="compositionally biased region" description="Gly residues" evidence="7">
    <location>
        <begin position="322"/>
        <end position="331"/>
    </location>
</feature>
<dbReference type="GO" id="GO:0043161">
    <property type="term" value="P:proteasome-mediated ubiquitin-dependent protein catabolic process"/>
    <property type="evidence" value="ECO:0007669"/>
    <property type="project" value="TreeGrafter"/>
</dbReference>
<dbReference type="SMART" id="SM00119">
    <property type="entry name" value="HECTc"/>
    <property type="match status" value="1"/>
</dbReference>
<feature type="compositionally biased region" description="Acidic residues" evidence="7">
    <location>
        <begin position="277"/>
        <end position="287"/>
    </location>
</feature>